<dbReference type="Proteomes" id="UP000054928">
    <property type="component" value="Unassembled WGS sequence"/>
</dbReference>
<keyword evidence="2" id="KW-1185">Reference proteome</keyword>
<dbReference type="AlphaFoldDB" id="A0A0P1ANK7"/>
<dbReference type="EMBL" id="CCYD01000645">
    <property type="protein sequence ID" value="CEG42825.1"/>
    <property type="molecule type" value="Genomic_DNA"/>
</dbReference>
<protein>
    <submittedName>
        <fullName evidence="1">Uncharacterized protein</fullName>
    </submittedName>
</protein>
<evidence type="ECO:0000313" key="2">
    <source>
        <dbReference type="Proteomes" id="UP000054928"/>
    </source>
</evidence>
<evidence type="ECO:0000313" key="1">
    <source>
        <dbReference type="EMBL" id="CEG42825.1"/>
    </source>
</evidence>
<accession>A0A0P1ANK7</accession>
<proteinExistence type="predicted"/>
<name>A0A0P1ANK7_PLAHL</name>
<reference evidence="2" key="1">
    <citation type="submission" date="2014-09" db="EMBL/GenBank/DDBJ databases">
        <authorList>
            <person name="Sharma Rahul"/>
            <person name="Thines Marco"/>
        </authorList>
    </citation>
    <scope>NUCLEOTIDE SEQUENCE [LARGE SCALE GENOMIC DNA]</scope>
</reference>
<dbReference type="GeneID" id="36408123"/>
<sequence>MHLVWEQMIEGFLQLSATVQQFHVRSPDSFYHIWKYELAEYSTCPEALIVDGNVCDQTMLVGVLHSFEVEALITSILSKFFQAIANSSTETSTENDGITPGHTSSGFSLRLITQHLNKQVPA</sequence>
<organism evidence="1 2">
    <name type="scientific">Plasmopara halstedii</name>
    <name type="common">Downy mildew of sunflower</name>
    <dbReference type="NCBI Taxonomy" id="4781"/>
    <lineage>
        <taxon>Eukaryota</taxon>
        <taxon>Sar</taxon>
        <taxon>Stramenopiles</taxon>
        <taxon>Oomycota</taxon>
        <taxon>Peronosporomycetes</taxon>
        <taxon>Peronosporales</taxon>
        <taxon>Peronosporaceae</taxon>
        <taxon>Plasmopara</taxon>
    </lineage>
</organism>
<dbReference type="RefSeq" id="XP_024579194.1">
    <property type="nucleotide sequence ID" value="XM_024728748.1"/>
</dbReference>